<dbReference type="PANTHER" id="PTHR30349">
    <property type="entry name" value="PHAGE INTEGRASE-RELATED"/>
    <property type="match status" value="1"/>
</dbReference>
<feature type="region of interest" description="Disordered" evidence="4">
    <location>
        <begin position="265"/>
        <end position="287"/>
    </location>
</feature>
<evidence type="ECO:0000313" key="7">
    <source>
        <dbReference type="Proteomes" id="UP000501705"/>
    </source>
</evidence>
<dbReference type="InterPro" id="IPR050090">
    <property type="entry name" value="Tyrosine_recombinase_XerCD"/>
</dbReference>
<dbReference type="AlphaFoldDB" id="A0A6G9XY85"/>
<dbReference type="Gene3D" id="1.10.150.130">
    <property type="match status" value="1"/>
</dbReference>
<dbReference type="InterPro" id="IPR010998">
    <property type="entry name" value="Integrase_recombinase_N"/>
</dbReference>
<evidence type="ECO:0000256" key="4">
    <source>
        <dbReference type="SAM" id="MobiDB-lite"/>
    </source>
</evidence>
<feature type="domain" description="Tyr recombinase" evidence="5">
    <location>
        <begin position="202"/>
        <end position="399"/>
    </location>
</feature>
<evidence type="ECO:0000256" key="2">
    <source>
        <dbReference type="ARBA" id="ARBA00023125"/>
    </source>
</evidence>
<dbReference type="PANTHER" id="PTHR30349:SF64">
    <property type="entry name" value="PROPHAGE INTEGRASE INTD-RELATED"/>
    <property type="match status" value="1"/>
</dbReference>
<keyword evidence="2" id="KW-0238">DNA-binding</keyword>
<evidence type="ECO:0000256" key="1">
    <source>
        <dbReference type="ARBA" id="ARBA00008857"/>
    </source>
</evidence>
<dbReference type="Pfam" id="PF00589">
    <property type="entry name" value="Phage_integrase"/>
    <property type="match status" value="1"/>
</dbReference>
<dbReference type="GO" id="GO:0015074">
    <property type="term" value="P:DNA integration"/>
    <property type="evidence" value="ECO:0007669"/>
    <property type="project" value="InterPro"/>
</dbReference>
<dbReference type="EMBL" id="CP046171">
    <property type="protein sequence ID" value="QIS05888.1"/>
    <property type="molecule type" value="Genomic_DNA"/>
</dbReference>
<dbReference type="RefSeq" id="WP_167464944.1">
    <property type="nucleotide sequence ID" value="NZ_CP046171.1"/>
</dbReference>
<evidence type="ECO:0000256" key="3">
    <source>
        <dbReference type="ARBA" id="ARBA00023172"/>
    </source>
</evidence>
<gene>
    <name evidence="6" type="ORF">F5X71_29475</name>
</gene>
<name>A0A6G9XY85_NOCBR</name>
<dbReference type="Proteomes" id="UP000501705">
    <property type="component" value="Chromosome"/>
</dbReference>
<protein>
    <submittedName>
        <fullName evidence="6">Tyrosine-type recombinase/integrase</fullName>
    </submittedName>
</protein>
<keyword evidence="3" id="KW-0233">DNA recombination</keyword>
<accession>A0A6G9XY85</accession>
<dbReference type="InterPro" id="IPR002104">
    <property type="entry name" value="Integrase_catalytic"/>
</dbReference>
<organism evidence="6 7">
    <name type="scientific">Nocardia brasiliensis</name>
    <dbReference type="NCBI Taxonomy" id="37326"/>
    <lineage>
        <taxon>Bacteria</taxon>
        <taxon>Bacillati</taxon>
        <taxon>Actinomycetota</taxon>
        <taxon>Actinomycetes</taxon>
        <taxon>Mycobacteriales</taxon>
        <taxon>Nocardiaceae</taxon>
        <taxon>Nocardia</taxon>
    </lineage>
</organism>
<evidence type="ECO:0000313" key="6">
    <source>
        <dbReference type="EMBL" id="QIS05888.1"/>
    </source>
</evidence>
<dbReference type="Gene3D" id="1.10.443.10">
    <property type="entry name" value="Intergrase catalytic core"/>
    <property type="match status" value="1"/>
</dbReference>
<dbReference type="InterPro" id="IPR013762">
    <property type="entry name" value="Integrase-like_cat_sf"/>
</dbReference>
<dbReference type="InterPro" id="IPR011010">
    <property type="entry name" value="DNA_brk_join_enz"/>
</dbReference>
<sequence length="418" mass="48711">MTKPIPPLRALRPYDTWHLKKKDDRGKFLRSKSYGKGQQWRGAYQDGLQFRPHTKSFTLRADADEWAQNQVATIRTTGLHVTRDKARITLREWMPEWLSLQDVAISSRNTYRSINNIIARFDIADQHVSAILEHHVQRLMLQLKAEGMRHTTRLDIFKQLTRIMDAAIEAELRVRQPCTKRARPVLLKDDEADIEDLDDEDDESSTWVPDTEQIWAFYDELSEDLRVAFWLGAGLGLRAKEACGALIETGRWDKPEPDYKLTQQWMQKRDRKDPEKPYELPKSRGSKRRFPVDPYVAQSLIEALKGRTQGLMLLENGKPMTYSTFHRRITEAAKRAGLPTGRDGFHFHSLRHWYVSTMIAGGMDVVELCKRVRHSKADVTYGVYAHLLNQPRGRFNLGDELQRGRRELRKQRLNLRVV</sequence>
<dbReference type="GO" id="GO:0006310">
    <property type="term" value="P:DNA recombination"/>
    <property type="evidence" value="ECO:0007669"/>
    <property type="project" value="UniProtKB-KW"/>
</dbReference>
<reference evidence="6 7" key="1">
    <citation type="journal article" date="2019" name="ACS Chem. Biol.">
        <title>Identification and Mobilization of a Cryptic Antibiotic Biosynthesis Gene Locus from a Human-Pathogenic Nocardia Isolate.</title>
        <authorList>
            <person name="Herisse M."/>
            <person name="Ishida K."/>
            <person name="Porter J.L."/>
            <person name="Howden B."/>
            <person name="Hertweck C."/>
            <person name="Stinear T.P."/>
            <person name="Pidot S.J."/>
        </authorList>
    </citation>
    <scope>NUCLEOTIDE SEQUENCE [LARGE SCALE GENOMIC DNA]</scope>
    <source>
        <strain evidence="6 7">AUSMDU00024985</strain>
    </source>
</reference>
<feature type="compositionally biased region" description="Basic and acidic residues" evidence="4">
    <location>
        <begin position="267"/>
        <end position="282"/>
    </location>
</feature>
<dbReference type="SUPFAM" id="SSF56349">
    <property type="entry name" value="DNA breaking-rejoining enzymes"/>
    <property type="match status" value="1"/>
</dbReference>
<dbReference type="PROSITE" id="PS51898">
    <property type="entry name" value="TYR_RECOMBINASE"/>
    <property type="match status" value="1"/>
</dbReference>
<dbReference type="GO" id="GO:0003677">
    <property type="term" value="F:DNA binding"/>
    <property type="evidence" value="ECO:0007669"/>
    <property type="project" value="UniProtKB-KW"/>
</dbReference>
<comment type="similarity">
    <text evidence="1">Belongs to the 'phage' integrase family.</text>
</comment>
<proteinExistence type="inferred from homology"/>
<evidence type="ECO:0000259" key="5">
    <source>
        <dbReference type="PROSITE" id="PS51898"/>
    </source>
</evidence>